<accession>A0A372GFF3</accession>
<dbReference type="InterPro" id="IPR015943">
    <property type="entry name" value="WD40/YVTN_repeat-like_dom_sf"/>
</dbReference>
<dbReference type="Gene3D" id="2.130.10.10">
    <property type="entry name" value="YVTN repeat-like/Quinoprotein amine dehydrogenase"/>
    <property type="match status" value="1"/>
</dbReference>
<dbReference type="SUPFAM" id="SSF50998">
    <property type="entry name" value="Quinoprotein alcohol dehydrogenase-like"/>
    <property type="match status" value="1"/>
</dbReference>
<dbReference type="PANTHER" id="PTHR34512:SF30">
    <property type="entry name" value="OUTER MEMBRANE PROTEIN ASSEMBLY FACTOR BAMB"/>
    <property type="match status" value="1"/>
</dbReference>
<comment type="caution">
    <text evidence="2">The sequence shown here is derived from an EMBL/GenBank/DDBJ whole genome shotgun (WGS) entry which is preliminary data.</text>
</comment>
<evidence type="ECO:0000313" key="2">
    <source>
        <dbReference type="EMBL" id="RFS84114.1"/>
    </source>
</evidence>
<dbReference type="PANTHER" id="PTHR34512">
    <property type="entry name" value="CELL SURFACE PROTEIN"/>
    <property type="match status" value="1"/>
</dbReference>
<evidence type="ECO:0000313" key="3">
    <source>
        <dbReference type="Proteomes" id="UP000262882"/>
    </source>
</evidence>
<name>A0A372GFF3_9ACTN</name>
<gene>
    <name evidence="2" type="ORF">D0T12_18310</name>
</gene>
<reference evidence="2 3" key="1">
    <citation type="submission" date="2018-08" db="EMBL/GenBank/DDBJ databases">
        <title>Actinomadura spongicola sp. nov., isolated from marine sponge Leucetta chagosensis.</title>
        <authorList>
            <person name="Li L."/>
            <person name="Lin H.W."/>
        </authorList>
    </citation>
    <scope>NUCLEOTIDE SEQUENCE [LARGE SCALE GENOMIC DNA]</scope>
    <source>
        <strain evidence="2 3">LHW52907</strain>
    </source>
</reference>
<keyword evidence="3" id="KW-1185">Reference proteome</keyword>
<sequence length="408" mass="43586">MVKKMILCSAVGCLVIAGCGGARERSAEDTCRRQPGEDGRLHSAAPTGTRFTGDRYVRRLRWIAEHDIIEASGAVGTPRQGIVPVTGGSDPEPDYGAPTQHHVGVLRLRDGEVLWQRPGSFSRTGPASTRVLAASTGQTGLSTFGAFDLQTGRASACGLPRPARILDDGTAVGITPDRLTRVRLRDGASLWRSPVTGRFQHAVTGDGVVVASTDPDDPTRGLSASETTTQVSALRLSDGSPLWEITDRAGPGPNAVDLPERTVLGIADERVVITDRHRLRGHRTSDGKLLWSRPSPRWHDGATFTVADERLLIAAQRRVTAYRMADGTVDWTAPTPNLPVLSASAASGGLLYAPISQRPGLAVLNLHRGNISTTLTGVVSDSWGRDVTIGDGVLIVQERKRTLAFDLR</sequence>
<dbReference type="PROSITE" id="PS51257">
    <property type="entry name" value="PROKAR_LIPOPROTEIN"/>
    <property type="match status" value="1"/>
</dbReference>
<dbReference type="Pfam" id="PF13360">
    <property type="entry name" value="PQQ_2"/>
    <property type="match status" value="1"/>
</dbReference>
<feature type="domain" description="Pyrrolo-quinoline quinone repeat" evidence="1">
    <location>
        <begin position="230"/>
        <end position="407"/>
    </location>
</feature>
<organism evidence="2 3">
    <name type="scientific">Actinomadura spongiicola</name>
    <dbReference type="NCBI Taxonomy" id="2303421"/>
    <lineage>
        <taxon>Bacteria</taxon>
        <taxon>Bacillati</taxon>
        <taxon>Actinomycetota</taxon>
        <taxon>Actinomycetes</taxon>
        <taxon>Streptosporangiales</taxon>
        <taxon>Thermomonosporaceae</taxon>
        <taxon>Actinomadura</taxon>
    </lineage>
</organism>
<protein>
    <recommendedName>
        <fullName evidence="1">Pyrrolo-quinoline quinone repeat domain-containing protein</fullName>
    </recommendedName>
</protein>
<dbReference type="AlphaFoldDB" id="A0A372GFF3"/>
<dbReference type="EMBL" id="QVNQ01000005">
    <property type="protein sequence ID" value="RFS84114.1"/>
    <property type="molecule type" value="Genomic_DNA"/>
</dbReference>
<dbReference type="InterPro" id="IPR011047">
    <property type="entry name" value="Quinoprotein_ADH-like_sf"/>
</dbReference>
<proteinExistence type="predicted"/>
<dbReference type="InterPro" id="IPR002372">
    <property type="entry name" value="PQQ_rpt_dom"/>
</dbReference>
<evidence type="ECO:0000259" key="1">
    <source>
        <dbReference type="Pfam" id="PF13360"/>
    </source>
</evidence>
<dbReference type="Gene3D" id="2.40.128.630">
    <property type="match status" value="1"/>
</dbReference>
<dbReference type="Proteomes" id="UP000262882">
    <property type="component" value="Unassembled WGS sequence"/>
</dbReference>